<dbReference type="Gene3D" id="3.40.50.1820">
    <property type="entry name" value="alpha/beta hydrolase"/>
    <property type="match status" value="1"/>
</dbReference>
<evidence type="ECO:0000313" key="3">
    <source>
        <dbReference type="Proteomes" id="UP000294664"/>
    </source>
</evidence>
<protein>
    <submittedName>
        <fullName evidence="2">3-oxoadipate enol-lactonase</fullName>
    </submittedName>
</protein>
<dbReference type="AlphaFoldDB" id="A0A4R3M0I4"/>
<evidence type="ECO:0000259" key="1">
    <source>
        <dbReference type="Pfam" id="PF00561"/>
    </source>
</evidence>
<dbReference type="SUPFAM" id="SSF53474">
    <property type="entry name" value="alpha/beta-Hydrolases"/>
    <property type="match status" value="1"/>
</dbReference>
<reference evidence="2 3" key="1">
    <citation type="submission" date="2019-03" db="EMBL/GenBank/DDBJ databases">
        <title>Genomic Encyclopedia of Type Strains, Phase IV (KMG-IV): sequencing the most valuable type-strain genomes for metagenomic binning, comparative biology and taxonomic classification.</title>
        <authorList>
            <person name="Goeker M."/>
        </authorList>
    </citation>
    <scope>NUCLEOTIDE SEQUENCE [LARGE SCALE GENOMIC DNA]</scope>
    <source>
        <strain evidence="2 3">DSM 9035</strain>
    </source>
</reference>
<dbReference type="PANTHER" id="PTHR43433:SF5">
    <property type="entry name" value="AB HYDROLASE-1 DOMAIN-CONTAINING PROTEIN"/>
    <property type="match status" value="1"/>
</dbReference>
<dbReference type="PANTHER" id="PTHR43433">
    <property type="entry name" value="HYDROLASE, ALPHA/BETA FOLD FAMILY PROTEIN"/>
    <property type="match status" value="1"/>
</dbReference>
<dbReference type="Proteomes" id="UP000294664">
    <property type="component" value="Unassembled WGS sequence"/>
</dbReference>
<dbReference type="EMBL" id="SMAI01000003">
    <property type="protein sequence ID" value="TCT06086.1"/>
    <property type="molecule type" value="Genomic_DNA"/>
</dbReference>
<proteinExistence type="predicted"/>
<dbReference type="InterPro" id="IPR000073">
    <property type="entry name" value="AB_hydrolase_1"/>
</dbReference>
<dbReference type="GO" id="GO:0042952">
    <property type="term" value="P:beta-ketoadipate pathway"/>
    <property type="evidence" value="ECO:0007669"/>
    <property type="project" value="InterPro"/>
</dbReference>
<dbReference type="NCBIfam" id="TIGR02427">
    <property type="entry name" value="protocat_pcaD"/>
    <property type="match status" value="1"/>
</dbReference>
<name>A0A4R3M0I4_9HYPH</name>
<gene>
    <name evidence="2" type="ORF">EDC64_103190</name>
</gene>
<comment type="caution">
    <text evidence="2">The sequence shown here is derived from an EMBL/GenBank/DDBJ whole genome shotgun (WGS) entry which is preliminary data.</text>
</comment>
<dbReference type="InterPro" id="IPR050471">
    <property type="entry name" value="AB_hydrolase"/>
</dbReference>
<accession>A0A4R3M0I4</accession>
<sequence>MDAATDTHRIAVAPGVHLAVKVSGTPGKPALVFSNSLAADMSSWDAVADRLAPHARIVRYDTRGHGASDAPQGPYDIAMLGGDALAVMDALGITRAVFCGLSLGGLTGMWLGAHAGDRLAGLVLANTAANFPPAQMWLDRAEGARRDGLAALVEPTLARWFTAAYRAAQPARVAKVGAAIAATPVEGYAASCGLLGATDLLPSLGEISCPTLVIAGAHDPSTPPARAAEIAAAVPGAELVTLDAAHLSAVEAGDAFAEALTAFLSRLKLA</sequence>
<feature type="domain" description="AB hydrolase-1" evidence="1">
    <location>
        <begin position="29"/>
        <end position="250"/>
    </location>
</feature>
<dbReference type="RefSeq" id="WP_132030609.1">
    <property type="nucleotide sequence ID" value="NZ_SMAI01000003.1"/>
</dbReference>
<organism evidence="2 3">
    <name type="scientific">Aquabacter spiritensis</name>
    <dbReference type="NCBI Taxonomy" id="933073"/>
    <lineage>
        <taxon>Bacteria</taxon>
        <taxon>Pseudomonadati</taxon>
        <taxon>Pseudomonadota</taxon>
        <taxon>Alphaproteobacteria</taxon>
        <taxon>Hyphomicrobiales</taxon>
        <taxon>Xanthobacteraceae</taxon>
        <taxon>Aquabacter</taxon>
    </lineage>
</organism>
<keyword evidence="3" id="KW-1185">Reference proteome</keyword>
<dbReference type="GO" id="GO:0047570">
    <property type="term" value="F:3-oxoadipate enol-lactonase activity"/>
    <property type="evidence" value="ECO:0007669"/>
    <property type="project" value="InterPro"/>
</dbReference>
<dbReference type="OrthoDB" id="9793083at2"/>
<dbReference type="InterPro" id="IPR029058">
    <property type="entry name" value="AB_hydrolase_fold"/>
</dbReference>
<evidence type="ECO:0000313" key="2">
    <source>
        <dbReference type="EMBL" id="TCT06086.1"/>
    </source>
</evidence>
<dbReference type="InterPro" id="IPR026968">
    <property type="entry name" value="PcaD/CatD"/>
</dbReference>
<dbReference type="Pfam" id="PF00561">
    <property type="entry name" value="Abhydrolase_1"/>
    <property type="match status" value="1"/>
</dbReference>